<dbReference type="PANTHER" id="PTHR23131:SF0">
    <property type="entry name" value="ENDORIBONUCLEASE LACTB2"/>
    <property type="match status" value="1"/>
</dbReference>
<dbReference type="RefSeq" id="WP_090635075.1">
    <property type="nucleotide sequence ID" value="NZ_CVRB01000003.1"/>
</dbReference>
<reference evidence="3" key="1">
    <citation type="submission" date="2015-05" db="EMBL/GenBank/DDBJ databases">
        <authorList>
            <person name="Urmite Genomes"/>
        </authorList>
    </citation>
    <scope>NUCLEOTIDE SEQUENCE [LARGE SCALE GENOMIC DNA]</scope>
    <source>
        <strain evidence="3">LF1</strain>
    </source>
</reference>
<evidence type="ECO:0000313" key="2">
    <source>
        <dbReference type="EMBL" id="CRK82748.1"/>
    </source>
</evidence>
<dbReference type="AlphaFoldDB" id="A0A0U1NXY7"/>
<feature type="domain" description="Metallo-beta-lactamase" evidence="1">
    <location>
        <begin position="18"/>
        <end position="205"/>
    </location>
</feature>
<dbReference type="Proteomes" id="UP000199087">
    <property type="component" value="Unassembled WGS sequence"/>
</dbReference>
<dbReference type="STRING" id="1499688.BN000_02694"/>
<organism evidence="2 3">
    <name type="scientific">Neobacillus massiliamazoniensis</name>
    <dbReference type="NCBI Taxonomy" id="1499688"/>
    <lineage>
        <taxon>Bacteria</taxon>
        <taxon>Bacillati</taxon>
        <taxon>Bacillota</taxon>
        <taxon>Bacilli</taxon>
        <taxon>Bacillales</taxon>
        <taxon>Bacillaceae</taxon>
        <taxon>Neobacillus</taxon>
    </lineage>
</organism>
<dbReference type="Gene3D" id="3.60.15.10">
    <property type="entry name" value="Ribonuclease Z/Hydroxyacylglutathione hydrolase-like"/>
    <property type="match status" value="1"/>
</dbReference>
<dbReference type="EMBL" id="CVRB01000003">
    <property type="protein sequence ID" value="CRK82748.1"/>
    <property type="molecule type" value="Genomic_DNA"/>
</dbReference>
<dbReference type="InterPro" id="IPR050662">
    <property type="entry name" value="Sec-metab_biosynth-thioest"/>
</dbReference>
<proteinExistence type="predicted"/>
<dbReference type="Pfam" id="PF00753">
    <property type="entry name" value="Lactamase_B"/>
    <property type="match status" value="1"/>
</dbReference>
<sequence>MIQFKNDFMTVFQSSLFQTTCTVIEGKDFVLVVDPNWLPTEIEEIQTFIAQIQGKKELFLLFTHGDFDHIIAYKAFPGAKVIGSKGLQQHPNKQQKVNLIHQFDNDYYIKRPYPIAFPEVDLVVEEDGQQIVIGDTTITFYLSPGHTHDGLFTIIEPLGIWIAGDYLSDFELPFIYDSAKAYVETLQKAVRVLETHTVSVLVPGHGQTTTSKEKMKRRIQNSQEYLESLISAVMKEDLEKMASMEKEMPFPSSFTKQCHEENIAIIRKEFLK</sequence>
<accession>A0A0U1NXY7</accession>
<dbReference type="OrthoDB" id="1491389at2"/>
<keyword evidence="3" id="KW-1185">Reference proteome</keyword>
<evidence type="ECO:0000313" key="3">
    <source>
        <dbReference type="Proteomes" id="UP000199087"/>
    </source>
</evidence>
<evidence type="ECO:0000259" key="1">
    <source>
        <dbReference type="SMART" id="SM00849"/>
    </source>
</evidence>
<dbReference type="InterPro" id="IPR001279">
    <property type="entry name" value="Metallo-B-lactamas"/>
</dbReference>
<name>A0A0U1NXY7_9BACI</name>
<protein>
    <submittedName>
        <fullName evidence="2">Metallo-beta-lactamase superfamily protein</fullName>
    </submittedName>
</protein>
<dbReference type="PANTHER" id="PTHR23131">
    <property type="entry name" value="ENDORIBONUCLEASE LACTB2"/>
    <property type="match status" value="1"/>
</dbReference>
<dbReference type="SMART" id="SM00849">
    <property type="entry name" value="Lactamase_B"/>
    <property type="match status" value="1"/>
</dbReference>
<dbReference type="SUPFAM" id="SSF56281">
    <property type="entry name" value="Metallo-hydrolase/oxidoreductase"/>
    <property type="match status" value="1"/>
</dbReference>
<dbReference type="InterPro" id="IPR036866">
    <property type="entry name" value="RibonucZ/Hydroxyglut_hydro"/>
</dbReference>
<gene>
    <name evidence="2" type="ORF">BN000_02694</name>
</gene>